<feature type="domain" description="Cell envelope-related transcriptional attenuator" evidence="4">
    <location>
        <begin position="126"/>
        <end position="299"/>
    </location>
</feature>
<reference evidence="6" key="1">
    <citation type="submission" date="2023-02" db="EMBL/GenBank/DDBJ databases">
        <title>Actinokineospora globicatena NBRC 15670.</title>
        <authorList>
            <person name="Ichikawa N."/>
            <person name="Sato H."/>
            <person name="Tonouchi N."/>
        </authorList>
    </citation>
    <scope>NUCLEOTIDE SEQUENCE</scope>
    <source>
        <strain evidence="6">NBRC 15670</strain>
    </source>
</reference>
<feature type="region of interest" description="Disordered" evidence="2">
    <location>
        <begin position="511"/>
        <end position="544"/>
    </location>
</feature>
<dbReference type="EMBL" id="BSSD01000013">
    <property type="protein sequence ID" value="GLW95364.1"/>
    <property type="molecule type" value="Genomic_DNA"/>
</dbReference>
<keyword evidence="3" id="KW-0472">Membrane</keyword>
<dbReference type="PANTHER" id="PTHR33392:SF6">
    <property type="entry name" value="POLYISOPRENYL-TEICHOIC ACID--PEPTIDOGLYCAN TEICHOIC ACID TRANSFERASE TAGU"/>
    <property type="match status" value="1"/>
</dbReference>
<keyword evidence="7" id="KW-1185">Reference proteome</keyword>
<gene>
    <name evidence="6" type="ORF">Aglo03_61800</name>
</gene>
<feature type="compositionally biased region" description="Polar residues" evidence="2">
    <location>
        <begin position="531"/>
        <end position="541"/>
    </location>
</feature>
<dbReference type="Proteomes" id="UP001165042">
    <property type="component" value="Unassembled WGS sequence"/>
</dbReference>
<feature type="compositionally biased region" description="Gly residues" evidence="2">
    <location>
        <begin position="394"/>
        <end position="403"/>
    </location>
</feature>
<feature type="domain" description="LytR/CpsA/Psr regulator C-terminal" evidence="5">
    <location>
        <begin position="421"/>
        <end position="506"/>
    </location>
</feature>
<dbReference type="RefSeq" id="WP_285613179.1">
    <property type="nucleotide sequence ID" value="NZ_BSSD01000013.1"/>
</dbReference>
<proteinExistence type="inferred from homology"/>
<comment type="similarity">
    <text evidence="1">Belongs to the LytR/CpsA/Psr (LCP) family.</text>
</comment>
<accession>A0A9W6QVJ8</accession>
<dbReference type="AlphaFoldDB" id="A0A9W6QVJ8"/>
<name>A0A9W6QVJ8_9PSEU</name>
<evidence type="ECO:0000256" key="1">
    <source>
        <dbReference type="ARBA" id="ARBA00006068"/>
    </source>
</evidence>
<protein>
    <submittedName>
        <fullName evidence="6">LytTR family transcriptional regulator</fullName>
    </submittedName>
</protein>
<dbReference type="InterPro" id="IPR027381">
    <property type="entry name" value="LytR/CpsA/Psr_C"/>
</dbReference>
<dbReference type="NCBIfam" id="TIGR00350">
    <property type="entry name" value="lytR_cpsA_psr"/>
    <property type="match status" value="1"/>
</dbReference>
<evidence type="ECO:0000256" key="2">
    <source>
        <dbReference type="SAM" id="MobiDB-lite"/>
    </source>
</evidence>
<dbReference type="PANTHER" id="PTHR33392">
    <property type="entry name" value="POLYISOPRENYL-TEICHOIC ACID--PEPTIDOGLYCAN TEICHOIC ACID TRANSFERASE TAGU"/>
    <property type="match status" value="1"/>
</dbReference>
<evidence type="ECO:0000259" key="5">
    <source>
        <dbReference type="Pfam" id="PF13399"/>
    </source>
</evidence>
<keyword evidence="3" id="KW-0812">Transmembrane</keyword>
<feature type="transmembrane region" description="Helical" evidence="3">
    <location>
        <begin position="32"/>
        <end position="54"/>
    </location>
</feature>
<dbReference type="Gene3D" id="3.40.630.190">
    <property type="entry name" value="LCP protein"/>
    <property type="match status" value="1"/>
</dbReference>
<evidence type="ECO:0000313" key="7">
    <source>
        <dbReference type="Proteomes" id="UP001165042"/>
    </source>
</evidence>
<evidence type="ECO:0000256" key="3">
    <source>
        <dbReference type="SAM" id="Phobius"/>
    </source>
</evidence>
<feature type="region of interest" description="Disordered" evidence="2">
    <location>
        <begin position="383"/>
        <end position="409"/>
    </location>
</feature>
<evidence type="ECO:0000259" key="4">
    <source>
        <dbReference type="Pfam" id="PF03816"/>
    </source>
</evidence>
<sequence length="557" mass="57841">MGERARGVVDAEHGGDLPVPRRPSLFLRIGTVAVRVVVTVVSVAVVAAFGYGWWAFSGLDDNVATTDVIDAQPGDPANGRSSTDRLDTATDILLVGIDSRTDAFGNPLPKEVLAMLNGGKADGERNTDTMILVHIPAGGKRAVAFSFPRDSWVDIGGGFGKHKLNSAFVYAYNDARRTLQEQGVHDAKELEAKAVVAGRKNLIATIERLIGKAVTIDRYAEVNLASFYEVTKAVGGVEVCLNNAVDEPKSGARFPAGRQTISGAAALSFVRQRYQLPNGDLDRIVRQQTFLGALANKVLSADLLTDPGRARDLVTAVQKSVVLSSNWNLSRFAAQMQGLSSGNIEFRTIPNQGDAKIGGADVIKVDPEQVAATVKQVIDQADGVMSRPSSTTGAPGGTTGSGGNALPLVPTTTSAKPTGAITVDVRNGSNTKGLAGVVLDRLAGHGFLRGQVGDAAVQRGSVVRYAQGELAKATAVASTLPGTAFTFTEDSTLDTGHVRVVLGTSYGQGTTGESVLNLTPTSTPPPTRSSAGATGTSQPSTVVDAPTVAAGSLKCVN</sequence>
<organism evidence="6 7">
    <name type="scientific">Actinokineospora globicatena</name>
    <dbReference type="NCBI Taxonomy" id="103729"/>
    <lineage>
        <taxon>Bacteria</taxon>
        <taxon>Bacillati</taxon>
        <taxon>Actinomycetota</taxon>
        <taxon>Actinomycetes</taxon>
        <taxon>Pseudonocardiales</taxon>
        <taxon>Pseudonocardiaceae</taxon>
        <taxon>Actinokineospora</taxon>
    </lineage>
</organism>
<evidence type="ECO:0000313" key="6">
    <source>
        <dbReference type="EMBL" id="GLW95364.1"/>
    </source>
</evidence>
<keyword evidence="3" id="KW-1133">Transmembrane helix</keyword>
<comment type="caution">
    <text evidence="6">The sequence shown here is derived from an EMBL/GenBank/DDBJ whole genome shotgun (WGS) entry which is preliminary data.</text>
</comment>
<dbReference type="InterPro" id="IPR050922">
    <property type="entry name" value="LytR/CpsA/Psr_CW_biosynth"/>
</dbReference>
<dbReference type="Pfam" id="PF13399">
    <property type="entry name" value="LytR_C"/>
    <property type="match status" value="1"/>
</dbReference>
<dbReference type="InterPro" id="IPR004474">
    <property type="entry name" value="LytR_CpsA_psr"/>
</dbReference>
<dbReference type="Pfam" id="PF03816">
    <property type="entry name" value="LytR_cpsA_psr"/>
    <property type="match status" value="1"/>
</dbReference>
<dbReference type="Gene3D" id="3.30.70.2390">
    <property type="match status" value="1"/>
</dbReference>